<feature type="transmembrane region" description="Helical" evidence="1">
    <location>
        <begin position="266"/>
        <end position="282"/>
    </location>
</feature>
<organism evidence="2 3">
    <name type="scientific">Polaribacter reichenbachii</name>
    <dbReference type="NCBI Taxonomy" id="996801"/>
    <lineage>
        <taxon>Bacteria</taxon>
        <taxon>Pseudomonadati</taxon>
        <taxon>Bacteroidota</taxon>
        <taxon>Flavobacteriia</taxon>
        <taxon>Flavobacteriales</taxon>
        <taxon>Flavobacteriaceae</taxon>
    </lineage>
</organism>
<keyword evidence="1" id="KW-1133">Transmembrane helix</keyword>
<evidence type="ECO:0000313" key="3">
    <source>
        <dbReference type="Proteomes" id="UP000092612"/>
    </source>
</evidence>
<feature type="transmembrane region" description="Helical" evidence="1">
    <location>
        <begin position="241"/>
        <end position="260"/>
    </location>
</feature>
<protein>
    <recommendedName>
        <fullName evidence="4">Beta-carotene 15,15'-monooxygenase</fullName>
    </recommendedName>
</protein>
<dbReference type="EMBL" id="LSFL01000034">
    <property type="protein sequence ID" value="OBY64667.1"/>
    <property type="molecule type" value="Genomic_DNA"/>
</dbReference>
<comment type="caution">
    <text evidence="2">The sequence shown here is derived from an EMBL/GenBank/DDBJ whole genome shotgun (WGS) entry which is preliminary data.</text>
</comment>
<keyword evidence="1" id="KW-0812">Transmembrane</keyword>
<dbReference type="STRING" id="996801.BW723_06155"/>
<evidence type="ECO:0000256" key="1">
    <source>
        <dbReference type="SAM" id="Phobius"/>
    </source>
</evidence>
<dbReference type="RefSeq" id="WP_068360748.1">
    <property type="nucleotide sequence ID" value="NZ_CP019337.1"/>
</dbReference>
<feature type="transmembrane region" description="Helical" evidence="1">
    <location>
        <begin position="162"/>
        <end position="182"/>
    </location>
</feature>
<evidence type="ECO:0000313" key="2">
    <source>
        <dbReference type="EMBL" id="OBY64667.1"/>
    </source>
</evidence>
<evidence type="ECO:0008006" key="4">
    <source>
        <dbReference type="Google" id="ProtNLM"/>
    </source>
</evidence>
<sequence>MLANFLNKSKPINFIVFLIFFFIAFIFTVYNAFFTDKFLIDSLLKSGAILLLFLFIFFLFNFISTKNKLTFDNSYDYFFYTILVVLILPKLIEYNVLILSVIYLVFLRKIYSLHSSKKMLAKLFDSGFWLGIFFILEPTSGLLFLLIYIAVYVHNKITIHTIFAPIIGFLTPLVVYFTYYFWYDRLEEFTSIFNFDINFDLQFYAQTKYLIILISVFVLTVFSMFFKSIKAFSVNNTFKKSWTLLIYNFIVLLFFVSFLPNKNGSEIIYIFFPIAIILANGIELIKKNVLKNMVLYLFLISVVIHFLL</sequence>
<dbReference type="KEGG" id="prn:BW723_06155"/>
<feature type="transmembrane region" description="Helical" evidence="1">
    <location>
        <begin position="209"/>
        <end position="229"/>
    </location>
</feature>
<dbReference type="Pfam" id="PF19992">
    <property type="entry name" value="DUF6427"/>
    <property type="match status" value="1"/>
</dbReference>
<keyword evidence="1" id="KW-0472">Membrane</keyword>
<dbReference type="AlphaFoldDB" id="A0A1B8TYD7"/>
<feature type="transmembrane region" description="Helical" evidence="1">
    <location>
        <begin position="77"/>
        <end position="106"/>
    </location>
</feature>
<feature type="transmembrane region" description="Helical" evidence="1">
    <location>
        <begin position="126"/>
        <end position="150"/>
    </location>
</feature>
<accession>A0A1B8TYD7</accession>
<proteinExistence type="predicted"/>
<name>A0A1B8TYD7_9FLAO</name>
<feature type="transmembrane region" description="Helical" evidence="1">
    <location>
        <begin position="12"/>
        <end position="34"/>
    </location>
</feature>
<dbReference type="Proteomes" id="UP000092612">
    <property type="component" value="Unassembled WGS sequence"/>
</dbReference>
<keyword evidence="3" id="KW-1185">Reference proteome</keyword>
<gene>
    <name evidence="2" type="ORF">LPB301_09565</name>
</gene>
<reference evidence="3" key="1">
    <citation type="submission" date="2016-02" db="EMBL/GenBank/DDBJ databases">
        <title>Paenibacillus sp. LPB0068, isolated from Crassostrea gigas.</title>
        <authorList>
            <person name="Shin S.-K."/>
            <person name="Yi H."/>
        </authorList>
    </citation>
    <scope>NUCLEOTIDE SEQUENCE [LARGE SCALE GENOMIC DNA]</scope>
    <source>
        <strain evidence="3">KCTC 23969</strain>
    </source>
</reference>
<feature type="transmembrane region" description="Helical" evidence="1">
    <location>
        <begin position="46"/>
        <end position="65"/>
    </location>
</feature>
<feature type="transmembrane region" description="Helical" evidence="1">
    <location>
        <begin position="289"/>
        <end position="307"/>
    </location>
</feature>
<dbReference type="InterPro" id="IPR045625">
    <property type="entry name" value="DUF6427"/>
</dbReference>